<dbReference type="PANTHER" id="PTHR13639:SF2">
    <property type="entry name" value="CYTOCHROME C OXIDASE ASSEMBLY FACTOR 4 HOMOLOG, MITOCHONDRIAL"/>
    <property type="match status" value="1"/>
</dbReference>
<evidence type="ECO:0000313" key="2">
    <source>
        <dbReference type="Proteomes" id="UP001370758"/>
    </source>
</evidence>
<sequence>MQPRNDSKDDDEWDIRIEKTGCAAENESLQMCFDRTKDWRVCQKELAQFKDCWRKHLGTKELRQTQIRNG</sequence>
<proteinExistence type="predicted"/>
<comment type="caution">
    <text evidence="1">The sequence shown here is derived from an EMBL/GenBank/DDBJ whole genome shotgun (WGS) entry which is preliminary data.</text>
</comment>
<organism evidence="1 2">
    <name type="scientific">Arthrobotrys musiformis</name>
    <dbReference type="NCBI Taxonomy" id="47236"/>
    <lineage>
        <taxon>Eukaryota</taxon>
        <taxon>Fungi</taxon>
        <taxon>Dikarya</taxon>
        <taxon>Ascomycota</taxon>
        <taxon>Pezizomycotina</taxon>
        <taxon>Orbiliomycetes</taxon>
        <taxon>Orbiliales</taxon>
        <taxon>Orbiliaceae</taxon>
        <taxon>Arthrobotrys</taxon>
    </lineage>
</organism>
<evidence type="ECO:0000313" key="1">
    <source>
        <dbReference type="EMBL" id="KAK6501058.1"/>
    </source>
</evidence>
<dbReference type="Proteomes" id="UP001370758">
    <property type="component" value="Unassembled WGS sequence"/>
</dbReference>
<accession>A0AAV9W4T4</accession>
<dbReference type="PANTHER" id="PTHR13639">
    <property type="entry name" value="CYTOCHROME C OXIDASE ASSEMBLY FACTOR 4 HOMOLOG, MITOCHONDRIAL"/>
    <property type="match status" value="1"/>
</dbReference>
<dbReference type="GO" id="GO:0005758">
    <property type="term" value="C:mitochondrial intermembrane space"/>
    <property type="evidence" value="ECO:0007669"/>
    <property type="project" value="InterPro"/>
</dbReference>
<name>A0AAV9W4T4_9PEZI</name>
<dbReference type="PROSITE" id="PS51808">
    <property type="entry name" value="CHCH"/>
    <property type="match status" value="1"/>
</dbReference>
<dbReference type="EMBL" id="JAVHJL010000006">
    <property type="protein sequence ID" value="KAK6501058.1"/>
    <property type="molecule type" value="Genomic_DNA"/>
</dbReference>
<dbReference type="AlphaFoldDB" id="A0AAV9W4T4"/>
<evidence type="ECO:0008006" key="3">
    <source>
        <dbReference type="Google" id="ProtNLM"/>
    </source>
</evidence>
<dbReference type="GO" id="GO:0033617">
    <property type="term" value="P:mitochondrial respiratory chain complex IV assembly"/>
    <property type="evidence" value="ECO:0007669"/>
    <property type="project" value="InterPro"/>
</dbReference>
<gene>
    <name evidence="1" type="ORF">TWF481_008909</name>
</gene>
<dbReference type="InterPro" id="IPR039870">
    <property type="entry name" value="Coa4-like"/>
</dbReference>
<protein>
    <recommendedName>
        <fullName evidence="3">CHCH domain-containing protein</fullName>
    </recommendedName>
</protein>
<reference evidence="1 2" key="1">
    <citation type="submission" date="2023-08" db="EMBL/GenBank/DDBJ databases">
        <authorList>
            <person name="Palmer J.M."/>
        </authorList>
    </citation>
    <scope>NUCLEOTIDE SEQUENCE [LARGE SCALE GENOMIC DNA]</scope>
    <source>
        <strain evidence="1 2">TWF481</strain>
    </source>
</reference>
<keyword evidence="2" id="KW-1185">Reference proteome</keyword>